<dbReference type="InterPro" id="IPR011990">
    <property type="entry name" value="TPR-like_helical_dom_sf"/>
</dbReference>
<feature type="region of interest" description="Disordered" evidence="2">
    <location>
        <begin position="1"/>
        <end position="257"/>
    </location>
</feature>
<sequence length="734" mass="79352">MSYAHATAPPLGSAPSDSALQAPVAEFAGMSVRGSPPQSAQQPQPQPQQQQQQPALGGSPSAYPQPAPAHHVQSPASGPLSSPDDAGFDADVHSGFDGQGQGYYAQAGYQQPPQIVYRQQQSPQIAYQQQQQSPQIAYQQQQASQQASQQAPPMFKSHSEMSRQQAAMHAQTAQQYAANYQSHPGSASSAEGGSSSSIGSAPQPGRLSGPGGLHPSASQPRLGDSVDDMGYAPRPRQRPGRAGQLAGAGGAGGEPNPFLTYSRNSIYSSSQTSLNQRGSVTGLGAGAGSASRRMSRTLVSGNNGLDTYREAAKKTQDERIQMEYARFLLQSIENLDDPTAREEIDVTYSVYLPGSDPTGSAAASSASLPLGQQASEVDPENRKNLIAEAVYWIKHLQRKGNTEASYIAGTWFETGRYGIEMDRSKAVQLYTYAAKNHHGPAAYKVAVYYEERKSGGRAFSYYQMAAALGDVGANYRMARVFLDGDFHKKPNIKQALVYLRRSADLANAECHEGAFLLGQMYLKRYPDPAVYEVVFYDPEEAQRLIDKAARLGNVEAQYMLGHMFEFGEDGFPVDPHSSTHYYHLAADQDHAKAQMALSGWYLSGGDGVPIDDRMAFDWGHRAAQQGLTRAIFAMGYYYEMGIGCEADVARARDWYERAAAAGSEEARERLQKGIGAETTPESKAALRRHVTQKRQKAASSSTGRGKKRAGLLSRDKDGGKDGGKDKDKDKCIVM</sequence>
<feature type="compositionally biased region" description="Low complexity" evidence="2">
    <location>
        <begin position="102"/>
        <end position="153"/>
    </location>
</feature>
<keyword evidence="1" id="KW-0677">Repeat</keyword>
<feature type="compositionally biased region" description="Low complexity" evidence="2">
    <location>
        <begin position="35"/>
        <end position="55"/>
    </location>
</feature>
<dbReference type="PANTHER" id="PTHR46430:SF1">
    <property type="entry name" value="CHITIN SYNTHASE REGULATOR SKT5-RELATED"/>
    <property type="match status" value="1"/>
</dbReference>
<feature type="compositionally biased region" description="Low complexity" evidence="2">
    <location>
        <begin position="164"/>
        <end position="205"/>
    </location>
</feature>
<dbReference type="Pfam" id="PF08238">
    <property type="entry name" value="Sel1"/>
    <property type="match status" value="7"/>
</dbReference>
<feature type="region of interest" description="Disordered" evidence="2">
    <location>
        <begin position="665"/>
        <end position="734"/>
    </location>
</feature>
<dbReference type="EMBL" id="JANBUL010000060">
    <property type="protein sequence ID" value="KAJ2782871.1"/>
    <property type="molecule type" value="Genomic_DNA"/>
</dbReference>
<dbReference type="OrthoDB" id="272077at2759"/>
<evidence type="ECO:0000313" key="3">
    <source>
        <dbReference type="EMBL" id="KAJ2782871.1"/>
    </source>
</evidence>
<dbReference type="InterPro" id="IPR006597">
    <property type="entry name" value="Sel1-like"/>
</dbReference>
<dbReference type="AlphaFoldDB" id="A0A9W8LIB6"/>
<dbReference type="Proteomes" id="UP001140217">
    <property type="component" value="Unassembled WGS sequence"/>
</dbReference>
<evidence type="ECO:0008006" key="5">
    <source>
        <dbReference type="Google" id="ProtNLM"/>
    </source>
</evidence>
<gene>
    <name evidence="3" type="ORF">H4R18_002020</name>
</gene>
<organism evidence="3 4">
    <name type="scientific">Coemansia javaensis</name>
    <dbReference type="NCBI Taxonomy" id="2761396"/>
    <lineage>
        <taxon>Eukaryota</taxon>
        <taxon>Fungi</taxon>
        <taxon>Fungi incertae sedis</taxon>
        <taxon>Zoopagomycota</taxon>
        <taxon>Kickxellomycotina</taxon>
        <taxon>Kickxellomycetes</taxon>
        <taxon>Kickxellales</taxon>
        <taxon>Kickxellaceae</taxon>
        <taxon>Coemansia</taxon>
    </lineage>
</organism>
<protein>
    <recommendedName>
        <fullName evidence="5">HCP-like protein</fullName>
    </recommendedName>
</protein>
<reference evidence="3" key="1">
    <citation type="submission" date="2022-07" db="EMBL/GenBank/DDBJ databases">
        <title>Phylogenomic reconstructions and comparative analyses of Kickxellomycotina fungi.</title>
        <authorList>
            <person name="Reynolds N.K."/>
            <person name="Stajich J.E."/>
            <person name="Barry K."/>
            <person name="Grigoriev I.V."/>
            <person name="Crous P."/>
            <person name="Smith M.E."/>
        </authorList>
    </citation>
    <scope>NUCLEOTIDE SEQUENCE</scope>
    <source>
        <strain evidence="3">NBRC 105414</strain>
    </source>
</reference>
<feature type="compositionally biased region" description="Basic residues" evidence="2">
    <location>
        <begin position="685"/>
        <end position="696"/>
    </location>
</feature>
<dbReference type="PANTHER" id="PTHR46430">
    <property type="entry name" value="PROTEIN SKT5-RELATED"/>
    <property type="match status" value="1"/>
</dbReference>
<name>A0A9W8LIB6_9FUNG</name>
<dbReference type="Gene3D" id="1.25.40.10">
    <property type="entry name" value="Tetratricopeptide repeat domain"/>
    <property type="match status" value="2"/>
</dbReference>
<dbReference type="SMART" id="SM00671">
    <property type="entry name" value="SEL1"/>
    <property type="match status" value="7"/>
</dbReference>
<accession>A0A9W8LIB6</accession>
<dbReference type="InterPro" id="IPR051726">
    <property type="entry name" value="Chitin_Synth_Reg"/>
</dbReference>
<proteinExistence type="predicted"/>
<evidence type="ECO:0000256" key="2">
    <source>
        <dbReference type="SAM" id="MobiDB-lite"/>
    </source>
</evidence>
<dbReference type="SUPFAM" id="SSF81901">
    <property type="entry name" value="HCP-like"/>
    <property type="match status" value="2"/>
</dbReference>
<comment type="caution">
    <text evidence="3">The sequence shown here is derived from an EMBL/GenBank/DDBJ whole genome shotgun (WGS) entry which is preliminary data.</text>
</comment>
<evidence type="ECO:0000313" key="4">
    <source>
        <dbReference type="Proteomes" id="UP001140217"/>
    </source>
</evidence>
<keyword evidence="4" id="KW-1185">Reference proteome</keyword>
<feature type="compositionally biased region" description="Basic and acidic residues" evidence="2">
    <location>
        <begin position="713"/>
        <end position="734"/>
    </location>
</feature>
<evidence type="ECO:0000256" key="1">
    <source>
        <dbReference type="ARBA" id="ARBA00022737"/>
    </source>
</evidence>